<gene>
    <name evidence="1" type="ORF">FPZ54_13870</name>
</gene>
<dbReference type="AlphaFoldDB" id="A0A518RHR5"/>
<accession>A0A518RHR5</accession>
<proteinExistence type="predicted"/>
<evidence type="ECO:0000313" key="2">
    <source>
        <dbReference type="Proteomes" id="UP000318055"/>
    </source>
</evidence>
<dbReference type="EMBL" id="CP042239">
    <property type="protein sequence ID" value="QDX26982.1"/>
    <property type="molecule type" value="Genomic_DNA"/>
</dbReference>
<protein>
    <submittedName>
        <fullName evidence="1">Uncharacterized protein</fullName>
    </submittedName>
</protein>
<reference evidence="1 2" key="1">
    <citation type="submission" date="2019-07" db="EMBL/GenBank/DDBJ databases">
        <title>Sphingomonas alkalisoli sp. nov., isolated from rhizosphere soil of Suaedae salsa.</title>
        <authorList>
            <person name="Zhang H."/>
            <person name="Xu L."/>
            <person name="Zhang J.-X."/>
            <person name="Sun J.-Q."/>
        </authorList>
    </citation>
    <scope>NUCLEOTIDE SEQUENCE [LARGE SCALE GENOMIC DNA]</scope>
    <source>
        <strain evidence="1 2">XS-10</strain>
    </source>
</reference>
<dbReference type="Proteomes" id="UP000318055">
    <property type="component" value="Chromosome"/>
</dbReference>
<keyword evidence="2" id="KW-1185">Reference proteome</keyword>
<evidence type="ECO:0000313" key="1">
    <source>
        <dbReference type="EMBL" id="QDX26982.1"/>
    </source>
</evidence>
<name>A0A518RHR5_9SPHN</name>
<organism evidence="1 2">
    <name type="scientific">Sphingomonas suaedae</name>
    <dbReference type="NCBI Taxonomy" id="2599297"/>
    <lineage>
        <taxon>Bacteria</taxon>
        <taxon>Pseudomonadati</taxon>
        <taxon>Pseudomonadota</taxon>
        <taxon>Alphaproteobacteria</taxon>
        <taxon>Sphingomonadales</taxon>
        <taxon>Sphingomonadaceae</taxon>
        <taxon>Sphingomonas</taxon>
    </lineage>
</organism>
<sequence>MAIEQRRLDDADALLTRMKAMTSQIFPPARLILLEMQLRVAQRRPDDVRQLIAKLTPWPSATLPRHVVLRRSCSRPGMT</sequence>
<dbReference type="KEGG" id="ssua:FPZ54_13870"/>